<dbReference type="AlphaFoldDB" id="F0GU10"/>
<dbReference type="EMBL" id="AEXM01000010">
    <property type="protein sequence ID" value="EGC82692.1"/>
    <property type="molecule type" value="Genomic_DNA"/>
</dbReference>
<evidence type="ECO:0000256" key="3">
    <source>
        <dbReference type="ARBA" id="ARBA00023125"/>
    </source>
</evidence>
<dbReference type="eggNOG" id="COG1595">
    <property type="taxonomic scope" value="Bacteria"/>
</dbReference>
<dbReference type="InterPro" id="IPR014284">
    <property type="entry name" value="RNA_pol_sigma-70_dom"/>
</dbReference>
<dbReference type="NCBIfam" id="TIGR02937">
    <property type="entry name" value="sigma70-ECF"/>
    <property type="match status" value="1"/>
</dbReference>
<organism evidence="6 7">
    <name type="scientific">Anaerococcus prevotii ACS-065-V-Col13</name>
    <dbReference type="NCBI Taxonomy" id="879305"/>
    <lineage>
        <taxon>Bacteria</taxon>
        <taxon>Bacillati</taxon>
        <taxon>Bacillota</taxon>
        <taxon>Tissierellia</taxon>
        <taxon>Tissierellales</taxon>
        <taxon>Peptoniphilaceae</taxon>
        <taxon>Anaerococcus</taxon>
    </lineage>
</organism>
<comment type="caution">
    <text evidence="6">The sequence shown here is derived from an EMBL/GenBank/DDBJ whole genome shotgun (WGS) entry which is preliminary data.</text>
</comment>
<dbReference type="STRING" id="879305.HMPREF9290_1620"/>
<dbReference type="InterPro" id="IPR013324">
    <property type="entry name" value="RNA_pol_sigma_r3/r4-like"/>
</dbReference>
<proteinExistence type="predicted"/>
<dbReference type="GO" id="GO:0003677">
    <property type="term" value="F:DNA binding"/>
    <property type="evidence" value="ECO:0007669"/>
    <property type="project" value="UniProtKB-KW"/>
</dbReference>
<name>F0GU10_9FIRM</name>
<sequence>MKINLENSEIILNDYMPLILATVNRFSSYEKEESMDEARMILIESITSYDNRKGSFGNYLKNRLNYHFLNKSREKRTTSLYELDSKGVELIENVADPRDFEEEIFHEESIANLDTYLGLLAKKDRRLVEMKYLEKMTNRQIGQIQNRSPKTIANRISISLATMRKAIS</sequence>
<keyword evidence="7" id="KW-1185">Reference proteome</keyword>
<feature type="domain" description="RNA polymerase sigma factor 70 region 4 type 2" evidence="5">
    <location>
        <begin position="112"/>
        <end position="157"/>
    </location>
</feature>
<evidence type="ECO:0000259" key="5">
    <source>
        <dbReference type="Pfam" id="PF08281"/>
    </source>
</evidence>
<evidence type="ECO:0000256" key="2">
    <source>
        <dbReference type="ARBA" id="ARBA00023082"/>
    </source>
</evidence>
<dbReference type="SUPFAM" id="SSF88659">
    <property type="entry name" value="Sigma3 and sigma4 domains of RNA polymerase sigma factors"/>
    <property type="match status" value="1"/>
</dbReference>
<protein>
    <submittedName>
        <fullName evidence="6">RNA polymerase sigma factor, sigma-70 family</fullName>
    </submittedName>
</protein>
<keyword evidence="2" id="KW-0731">Sigma factor</keyword>
<reference evidence="6 7" key="1">
    <citation type="submission" date="2011-01" db="EMBL/GenBank/DDBJ databases">
        <authorList>
            <person name="Durkin A.S."/>
            <person name="Madupu R."/>
            <person name="Torralba M."/>
            <person name="Gillis M."/>
            <person name="Methe B."/>
            <person name="Sutton G."/>
            <person name="Nelson K.E."/>
        </authorList>
    </citation>
    <scope>NUCLEOTIDE SEQUENCE [LARGE SCALE GENOMIC DNA]</scope>
    <source>
        <strain evidence="6 7">ACS-065-V-Col13</strain>
    </source>
</reference>
<evidence type="ECO:0000256" key="1">
    <source>
        <dbReference type="ARBA" id="ARBA00023015"/>
    </source>
</evidence>
<evidence type="ECO:0000313" key="7">
    <source>
        <dbReference type="Proteomes" id="UP000005286"/>
    </source>
</evidence>
<dbReference type="RefSeq" id="WP_004834092.1">
    <property type="nucleotide sequence ID" value="NZ_AEXM01000010.1"/>
</dbReference>
<evidence type="ECO:0000313" key="6">
    <source>
        <dbReference type="EMBL" id="EGC82692.1"/>
    </source>
</evidence>
<dbReference type="Pfam" id="PF08281">
    <property type="entry name" value="Sigma70_r4_2"/>
    <property type="match status" value="1"/>
</dbReference>
<keyword evidence="1" id="KW-0805">Transcription regulation</keyword>
<evidence type="ECO:0000256" key="4">
    <source>
        <dbReference type="ARBA" id="ARBA00023163"/>
    </source>
</evidence>
<keyword evidence="4" id="KW-0804">Transcription</keyword>
<dbReference type="Gene3D" id="1.10.10.10">
    <property type="entry name" value="Winged helix-like DNA-binding domain superfamily/Winged helix DNA-binding domain"/>
    <property type="match status" value="1"/>
</dbReference>
<dbReference type="Proteomes" id="UP000005286">
    <property type="component" value="Unassembled WGS sequence"/>
</dbReference>
<dbReference type="InterPro" id="IPR036388">
    <property type="entry name" value="WH-like_DNA-bd_sf"/>
</dbReference>
<dbReference type="InterPro" id="IPR013249">
    <property type="entry name" value="RNA_pol_sigma70_r4_t2"/>
</dbReference>
<gene>
    <name evidence="6" type="ORF">HMPREF9290_1620</name>
</gene>
<dbReference type="PANTHER" id="PTHR30385">
    <property type="entry name" value="SIGMA FACTOR F FLAGELLAR"/>
    <property type="match status" value="1"/>
</dbReference>
<dbReference type="GO" id="GO:0016987">
    <property type="term" value="F:sigma factor activity"/>
    <property type="evidence" value="ECO:0007669"/>
    <property type="project" value="UniProtKB-KW"/>
</dbReference>
<accession>F0GU10</accession>
<keyword evidence="3" id="KW-0238">DNA-binding</keyword>
<dbReference type="PATRIC" id="fig|879305.3.peg.291"/>
<dbReference type="GO" id="GO:0006352">
    <property type="term" value="P:DNA-templated transcription initiation"/>
    <property type="evidence" value="ECO:0007669"/>
    <property type="project" value="InterPro"/>
</dbReference>